<evidence type="ECO:0000256" key="2">
    <source>
        <dbReference type="ARBA" id="ARBA00022679"/>
    </source>
</evidence>
<comment type="caution">
    <text evidence="5">The sequence shown here is derived from an EMBL/GenBank/DDBJ whole genome shotgun (WGS) entry which is preliminary data.</text>
</comment>
<keyword evidence="6" id="KW-1185">Reference proteome</keyword>
<reference evidence="5" key="2">
    <citation type="submission" date="2023-01" db="EMBL/GenBank/DDBJ databases">
        <authorList>
            <person name="Sun Q."/>
            <person name="Evtushenko L."/>
        </authorList>
    </citation>
    <scope>NUCLEOTIDE SEQUENCE</scope>
    <source>
        <strain evidence="5">VKM Ac-1447</strain>
    </source>
</reference>
<organism evidence="5 6">
    <name type="scientific">Microbacterium imperiale</name>
    <dbReference type="NCBI Taxonomy" id="33884"/>
    <lineage>
        <taxon>Bacteria</taxon>
        <taxon>Bacillati</taxon>
        <taxon>Actinomycetota</taxon>
        <taxon>Actinomycetes</taxon>
        <taxon>Micrococcales</taxon>
        <taxon>Microbacteriaceae</taxon>
        <taxon>Microbacterium</taxon>
    </lineage>
</organism>
<evidence type="ECO:0000256" key="1">
    <source>
        <dbReference type="ARBA" id="ARBA00022676"/>
    </source>
</evidence>
<dbReference type="CDD" id="cd03809">
    <property type="entry name" value="GT4_MtfB-like"/>
    <property type="match status" value="1"/>
</dbReference>
<gene>
    <name evidence="5" type="ORF">GCM10017586_01260</name>
</gene>
<dbReference type="Proteomes" id="UP001142317">
    <property type="component" value="Unassembled WGS sequence"/>
</dbReference>
<dbReference type="PANTHER" id="PTHR46401">
    <property type="entry name" value="GLYCOSYLTRANSFERASE WBBK-RELATED"/>
    <property type="match status" value="1"/>
</dbReference>
<feature type="domain" description="Glycosyl transferase family 1" evidence="3">
    <location>
        <begin position="200"/>
        <end position="315"/>
    </location>
</feature>
<dbReference type="PANTHER" id="PTHR46401:SF2">
    <property type="entry name" value="GLYCOSYLTRANSFERASE WBBK-RELATED"/>
    <property type="match status" value="1"/>
</dbReference>
<dbReference type="GO" id="GO:0016757">
    <property type="term" value="F:glycosyltransferase activity"/>
    <property type="evidence" value="ECO:0007669"/>
    <property type="project" value="UniProtKB-KW"/>
</dbReference>
<dbReference type="Pfam" id="PF13439">
    <property type="entry name" value="Glyco_transf_4"/>
    <property type="match status" value="1"/>
</dbReference>
<name>A0A9W6HE92_9MICO</name>
<reference evidence="5" key="1">
    <citation type="journal article" date="2014" name="Int. J. Syst. Evol. Microbiol.">
        <title>Complete genome sequence of Corynebacterium casei LMG S-19264T (=DSM 44701T), isolated from a smear-ripened cheese.</title>
        <authorList>
            <consortium name="US DOE Joint Genome Institute (JGI-PGF)"/>
            <person name="Walter F."/>
            <person name="Albersmeier A."/>
            <person name="Kalinowski J."/>
            <person name="Ruckert C."/>
        </authorList>
    </citation>
    <scope>NUCLEOTIDE SEQUENCE</scope>
    <source>
        <strain evidence="5">VKM Ac-1447</strain>
    </source>
</reference>
<sequence length="379" mass="40050">MSAPRRVLVDLLGVTGNRGGTETYVRALLPRLPEHLPGSSFVALTNRVGADLVGGLFPGDVFVQARNSGTPREWAVAAATSVIPAARRHGADLIWSPANFGPLRPGPVARAVTLHDVIYHDSAGTVGVERAMRWATAQLSARAARTADRVITVSHAAAADIGRRLGIDAERIGVVHNGVATPPAVRDARAADLGRELGYDASRPMILSVGNRMPHKNLPGLLRALATISAAERPVLVIPGGSEPDPLAAEAAHLGLSRDVVLPGWVSEDTLERLYAAARLYVCPSLDEGFGLPVLDALRRGTPVLANDVAVLREVGGSVASYADATDPLRFGEAIGRELPRDDDEATRRARREWAASFSWDAAAEATAGHLVAARNTRP</sequence>
<dbReference type="InterPro" id="IPR028098">
    <property type="entry name" value="Glyco_trans_4-like_N"/>
</dbReference>
<proteinExistence type="predicted"/>
<evidence type="ECO:0000313" key="6">
    <source>
        <dbReference type="Proteomes" id="UP001142317"/>
    </source>
</evidence>
<feature type="domain" description="Glycosyltransferase subfamily 4-like N-terminal" evidence="4">
    <location>
        <begin position="19"/>
        <end position="180"/>
    </location>
</feature>
<evidence type="ECO:0000313" key="5">
    <source>
        <dbReference type="EMBL" id="GLJ78444.1"/>
    </source>
</evidence>
<dbReference type="Pfam" id="PF00534">
    <property type="entry name" value="Glycos_transf_1"/>
    <property type="match status" value="1"/>
</dbReference>
<keyword evidence="1" id="KW-0328">Glycosyltransferase</keyword>
<evidence type="ECO:0000259" key="3">
    <source>
        <dbReference type="Pfam" id="PF00534"/>
    </source>
</evidence>
<dbReference type="EMBL" id="BSEO01000001">
    <property type="protein sequence ID" value="GLJ78444.1"/>
    <property type="molecule type" value="Genomic_DNA"/>
</dbReference>
<evidence type="ECO:0000259" key="4">
    <source>
        <dbReference type="Pfam" id="PF13439"/>
    </source>
</evidence>
<dbReference type="RefSeq" id="WP_210005848.1">
    <property type="nucleotide sequence ID" value="NZ_BSEO01000001.1"/>
</dbReference>
<dbReference type="AlphaFoldDB" id="A0A9W6HE92"/>
<dbReference type="InterPro" id="IPR001296">
    <property type="entry name" value="Glyco_trans_1"/>
</dbReference>
<protein>
    <submittedName>
        <fullName evidence="5">Glycosyl transferase family 1</fullName>
    </submittedName>
</protein>
<dbReference type="SUPFAM" id="SSF53756">
    <property type="entry name" value="UDP-Glycosyltransferase/glycogen phosphorylase"/>
    <property type="match status" value="1"/>
</dbReference>
<keyword evidence="2 5" id="KW-0808">Transferase</keyword>
<accession>A0A9W6HE92</accession>
<dbReference type="Gene3D" id="3.40.50.2000">
    <property type="entry name" value="Glycogen Phosphorylase B"/>
    <property type="match status" value="2"/>
</dbReference>
<dbReference type="GO" id="GO:0009103">
    <property type="term" value="P:lipopolysaccharide biosynthetic process"/>
    <property type="evidence" value="ECO:0007669"/>
    <property type="project" value="TreeGrafter"/>
</dbReference>